<evidence type="ECO:0000313" key="2">
    <source>
        <dbReference type="EMBL" id="MBT0724262.1"/>
    </source>
</evidence>
<dbReference type="InterPro" id="IPR036390">
    <property type="entry name" value="WH_DNA-bd_sf"/>
</dbReference>
<dbReference type="InterPro" id="IPR036388">
    <property type="entry name" value="WH-like_DNA-bd_sf"/>
</dbReference>
<evidence type="ECO:0000259" key="1">
    <source>
        <dbReference type="Pfam" id="PF03288"/>
    </source>
</evidence>
<comment type="caution">
    <text evidence="2">The sequence shown here is derived from an EMBL/GenBank/DDBJ whole genome shotgun (WGS) entry which is preliminary data.</text>
</comment>
<feature type="domain" description="DNA primase/nucleoside triphosphatase C-terminal" evidence="1">
    <location>
        <begin position="11"/>
        <end position="48"/>
    </location>
</feature>
<dbReference type="Pfam" id="PF03288">
    <property type="entry name" value="Pox_D5"/>
    <property type="match status" value="1"/>
</dbReference>
<accession>A0ABS5SYE3</accession>
<protein>
    <recommendedName>
        <fullName evidence="1">DNA primase/nucleoside triphosphatase C-terminal domain-containing protein</fullName>
    </recommendedName>
</protein>
<dbReference type="Proteomes" id="UP000790096">
    <property type="component" value="Unassembled WGS sequence"/>
</dbReference>
<gene>
    <name evidence="2" type="ORF">HH682_07380</name>
</gene>
<organism evidence="2 3">
    <name type="scientific">Rosenbergiella gaditana</name>
    <dbReference type="NCBI Taxonomy" id="2726987"/>
    <lineage>
        <taxon>Bacteria</taxon>
        <taxon>Pseudomonadati</taxon>
        <taxon>Pseudomonadota</taxon>
        <taxon>Gammaproteobacteria</taxon>
        <taxon>Enterobacterales</taxon>
        <taxon>Erwiniaceae</taxon>
        <taxon>Rosenbergiella</taxon>
    </lineage>
</organism>
<proteinExistence type="predicted"/>
<name>A0ABS5SYE3_9GAMM</name>
<sequence>MIMQLPLPSILDLYRRYLYHAYLTFIEANKFRNPSNMKSFSQALESILLRLVN</sequence>
<dbReference type="InterPro" id="IPR004968">
    <property type="entry name" value="DNA_primase/NTPase_C"/>
</dbReference>
<dbReference type="Gene3D" id="1.10.10.10">
    <property type="entry name" value="Winged helix-like DNA-binding domain superfamily/Winged helix DNA-binding domain"/>
    <property type="match status" value="1"/>
</dbReference>
<dbReference type="SUPFAM" id="SSF46785">
    <property type="entry name" value="Winged helix' DNA-binding domain"/>
    <property type="match status" value="1"/>
</dbReference>
<evidence type="ECO:0000313" key="3">
    <source>
        <dbReference type="Proteomes" id="UP000790096"/>
    </source>
</evidence>
<dbReference type="EMBL" id="JABBFR010000008">
    <property type="protein sequence ID" value="MBT0724262.1"/>
    <property type="molecule type" value="Genomic_DNA"/>
</dbReference>
<keyword evidence="3" id="KW-1185">Reference proteome</keyword>
<reference evidence="2 3" key="1">
    <citation type="submission" date="2020-04" db="EMBL/GenBank/DDBJ databases">
        <title>Genome sequencing of Rosenbergiella species.</title>
        <authorList>
            <person name="Alvarez-Perez S."/>
            <person name="Lievens B."/>
        </authorList>
    </citation>
    <scope>NUCLEOTIDE SEQUENCE [LARGE SCALE GENOMIC DNA]</scope>
    <source>
        <strain evidence="2 3">S61</strain>
    </source>
</reference>